<accession>A0A967EZF9</accession>
<comment type="caution">
    <text evidence="1">The sequence shown here is derived from an EMBL/GenBank/DDBJ whole genome shotgun (WGS) entry which is preliminary data.</text>
</comment>
<keyword evidence="2" id="KW-1185">Reference proteome</keyword>
<organism evidence="1 2">
    <name type="scientific">Pelagibius litoralis</name>
    <dbReference type="NCBI Taxonomy" id="374515"/>
    <lineage>
        <taxon>Bacteria</taxon>
        <taxon>Pseudomonadati</taxon>
        <taxon>Pseudomonadota</taxon>
        <taxon>Alphaproteobacteria</taxon>
        <taxon>Rhodospirillales</taxon>
        <taxon>Rhodovibrionaceae</taxon>
        <taxon>Pelagibius</taxon>
    </lineage>
</organism>
<evidence type="ECO:0000313" key="1">
    <source>
        <dbReference type="EMBL" id="NIA70267.1"/>
    </source>
</evidence>
<dbReference type="EMBL" id="JAAQPH010000013">
    <property type="protein sequence ID" value="NIA70267.1"/>
    <property type="molecule type" value="Genomic_DNA"/>
</dbReference>
<dbReference type="RefSeq" id="WP_167226698.1">
    <property type="nucleotide sequence ID" value="NZ_JAAQPH010000013.1"/>
</dbReference>
<sequence>MYLPRAIQLDRSDLEIFNPACQPGEWAVPGTFAFADTDLESADRKQQLAFRTAWLGVESFGHTTLVEIAEIDEAGFFRTVEQLAQHLVIRYGAPSLAAALPAARAELDDAASLSDHKLGTLLAIEREMTDDGVKERVRVIKPERAQDHARIWTVAED</sequence>
<evidence type="ECO:0000313" key="2">
    <source>
        <dbReference type="Proteomes" id="UP000761264"/>
    </source>
</evidence>
<name>A0A967EZF9_9PROT</name>
<dbReference type="Proteomes" id="UP000761264">
    <property type="component" value="Unassembled WGS sequence"/>
</dbReference>
<dbReference type="AlphaFoldDB" id="A0A967EZF9"/>
<proteinExistence type="predicted"/>
<reference evidence="1" key="1">
    <citation type="submission" date="2020-03" db="EMBL/GenBank/DDBJ databases">
        <title>Genome of Pelagibius litoralis DSM 21314T.</title>
        <authorList>
            <person name="Wang G."/>
        </authorList>
    </citation>
    <scope>NUCLEOTIDE SEQUENCE</scope>
    <source>
        <strain evidence="1">DSM 21314</strain>
    </source>
</reference>
<protein>
    <submittedName>
        <fullName evidence="1">Uncharacterized protein</fullName>
    </submittedName>
</protein>
<gene>
    <name evidence="1" type="ORF">HBA54_16795</name>
</gene>
<dbReference type="Pfam" id="PF20115">
    <property type="entry name" value="DUF6505"/>
    <property type="match status" value="1"/>
</dbReference>
<dbReference type="InterPro" id="IPR045442">
    <property type="entry name" value="DUF6505"/>
</dbReference>